<feature type="compositionally biased region" description="Polar residues" evidence="10">
    <location>
        <begin position="221"/>
        <end position="231"/>
    </location>
</feature>
<dbReference type="Pfam" id="PF26544">
    <property type="entry name" value="Mdm12"/>
    <property type="match status" value="1"/>
</dbReference>
<feature type="compositionally biased region" description="Polar residues" evidence="10">
    <location>
        <begin position="83"/>
        <end position="99"/>
    </location>
</feature>
<feature type="region of interest" description="Disordered" evidence="10">
    <location>
        <begin position="74"/>
        <end position="105"/>
    </location>
</feature>
<keyword evidence="8 9" id="KW-0472">Membrane</keyword>
<evidence type="ECO:0000256" key="3">
    <source>
        <dbReference type="ARBA" id="ARBA00022787"/>
    </source>
</evidence>
<keyword evidence="3 9" id="KW-1000">Mitochondrion outer membrane</keyword>
<protein>
    <recommendedName>
        <fullName evidence="9">Mitochondrial distribution and morphology protein 12</fullName>
    </recommendedName>
    <alternativeName>
        <fullName evidence="9">Mitochondrial inheritance component MDM12</fullName>
    </alternativeName>
</protein>
<dbReference type="PANTHER" id="PTHR28204">
    <property type="entry name" value="MITOCHONDRIAL DISTRIBUTION AND MORPHOLOGY PROTEIN 12"/>
    <property type="match status" value="1"/>
</dbReference>
<dbReference type="PANTHER" id="PTHR28204:SF1">
    <property type="entry name" value="MITOCHONDRIAL DISTRIBUTION AND MORPHOLOGY PROTEIN 12"/>
    <property type="match status" value="1"/>
</dbReference>
<dbReference type="HAMAP" id="MF_03104">
    <property type="entry name" value="Mdm12"/>
    <property type="match status" value="1"/>
</dbReference>
<sequence>MSLDLDWSLLDDQLSDRFLETINRALDNSSTKRPSFLGDIRFENLRFGSDPPDVVIRSITDIWPDFVSIDDPPVRRRGARQATPASNATTLIESPTETFAPSLHGGGVAGELPLRTYTQFDDAAPPNRIHGPPSVVSASVAGSVPATPAAGLGSGYYQQWSTALVSRGIRAAGLGGAGSLPQTQVTSPVDSVPPSPGYFQLWQHQQQHPLSTPAFGPGYLGNTSRQTSFDASSFRGGGPGPQSSVSQIGAKRDANSLHPPFPGYGSSLNGRHAFRSTPAASSCSPSGQLSPGDERDATPSPSSASQLPSLQMRLSLVWPTTTFRLTITTSLLINYPSPAFMSLPLTLSVTGFVMRAGLIVALEGEHQRAHVCLVEEEDDEQDAQQDSNAAPPAAAAVGAAAGVGGKKVDSPGMNILPQVTLESEVGEHDKHVLKNVGKVEKFITEVIRKGLQDELVYPNYYTIDLPSSKGRPT</sequence>
<keyword evidence="2" id="KW-0813">Transport</keyword>
<dbReference type="GO" id="GO:0015914">
    <property type="term" value="P:phospholipid transport"/>
    <property type="evidence" value="ECO:0007669"/>
    <property type="project" value="TreeGrafter"/>
</dbReference>
<dbReference type="GO" id="GO:0008289">
    <property type="term" value="F:lipid binding"/>
    <property type="evidence" value="ECO:0007669"/>
    <property type="project" value="UniProtKB-KW"/>
</dbReference>
<dbReference type="GO" id="GO:1990456">
    <property type="term" value="P:mitochondrion-endoplasmic reticulum membrane tethering"/>
    <property type="evidence" value="ECO:0007669"/>
    <property type="project" value="TreeGrafter"/>
</dbReference>
<dbReference type="InterPro" id="IPR027532">
    <property type="entry name" value="Mdm12"/>
</dbReference>
<evidence type="ECO:0000256" key="5">
    <source>
        <dbReference type="ARBA" id="ARBA00023055"/>
    </source>
</evidence>
<name>A0A2N8U9A4_9BASI</name>
<dbReference type="EMBL" id="LT795056">
    <property type="protein sequence ID" value="SJX61637.1"/>
    <property type="molecule type" value="Genomic_DNA"/>
</dbReference>
<evidence type="ECO:0000256" key="1">
    <source>
        <dbReference type="ARBA" id="ARBA00004370"/>
    </source>
</evidence>
<gene>
    <name evidence="9" type="primary">MDM12</name>
    <name evidence="12" type="ORF">SRS1_12621</name>
</gene>
<evidence type="ECO:0000259" key="11">
    <source>
        <dbReference type="PROSITE" id="PS51847"/>
    </source>
</evidence>
<dbReference type="AlphaFoldDB" id="A0A2N8U9A4"/>
<evidence type="ECO:0000256" key="9">
    <source>
        <dbReference type="HAMAP-Rule" id="MF_03104"/>
    </source>
</evidence>
<comment type="subunit">
    <text evidence="9">Component of the ER-mitochondria encounter structure (ERMES) or MDM complex, composed of MMM1, MDM10, MDM12 and MDM34. A MMM1 homodimer associates with one molecule of MDM12 on each side in a pairwise head-to-tail manner, and the SMP-LTD domains of MMM1 and MDM12 generate a continuous hydrophobic tunnel for phospholipid trafficking.</text>
</comment>
<evidence type="ECO:0000256" key="4">
    <source>
        <dbReference type="ARBA" id="ARBA00022824"/>
    </source>
</evidence>
<evidence type="ECO:0000256" key="10">
    <source>
        <dbReference type="SAM" id="MobiDB-lite"/>
    </source>
</evidence>
<keyword evidence="6" id="KW-0446">Lipid-binding</keyword>
<comment type="function">
    <text evidence="9">Component of the ERMES/MDM complex, which serves as a molecular tether to connect the endoplasmic reticulum (ER) and mitochondria. Components of this complex are involved in the control of mitochondrial shape and protein biogenesis, and function in nonvesicular lipid trafficking between the ER and mitochondria. MDM12 is required for the interaction of the ER-resident membrane protein MMM1 and the outer mitochondrial membrane-resident beta-barrel protein MDM10. The MDM12-MMM1 subcomplex functions in the major beta-barrel assembly pathway that is responsible for biogenesis of all mitochondrial outer membrane beta-barrel proteins, and acts in a late step after the SAM complex. The MDM10-MDM12-MMM1 subcomplex further acts in the TOM40-specific pathway after the action of the MDM12-MMM1 complex. Essential for establishing and maintaining the structure of mitochondria and maintenance of mtDNA nucleoids.</text>
</comment>
<accession>A0A2N8U9A4</accession>
<dbReference type="CDD" id="cd21672">
    <property type="entry name" value="SMP_Mdm12"/>
    <property type="match status" value="1"/>
</dbReference>
<evidence type="ECO:0000256" key="2">
    <source>
        <dbReference type="ARBA" id="ARBA00022448"/>
    </source>
</evidence>
<dbReference type="GO" id="GO:0032865">
    <property type="term" value="C:ERMES complex"/>
    <property type="evidence" value="ECO:0007669"/>
    <property type="project" value="UniProtKB-UniRule"/>
</dbReference>
<dbReference type="Proteomes" id="UP000239563">
    <property type="component" value="Chromosome III"/>
</dbReference>
<reference evidence="12 13" key="1">
    <citation type="submission" date="2017-02" db="EMBL/GenBank/DDBJ databases">
        <authorList>
            <person name="Peterson S.W."/>
        </authorList>
    </citation>
    <scope>NUCLEOTIDE SEQUENCE [LARGE SCALE GENOMIC DNA]</scope>
    <source>
        <strain evidence="12 13">SRS1_H2-8</strain>
    </source>
</reference>
<feature type="region of interest" description="Disordered" evidence="10">
    <location>
        <begin position="177"/>
        <end position="306"/>
    </location>
</feature>
<feature type="compositionally biased region" description="Polar residues" evidence="10">
    <location>
        <begin position="278"/>
        <end position="289"/>
    </location>
</feature>
<evidence type="ECO:0000256" key="8">
    <source>
        <dbReference type="ARBA" id="ARBA00023136"/>
    </source>
</evidence>
<dbReference type="GO" id="GO:0045040">
    <property type="term" value="P:protein insertion into mitochondrial outer membrane"/>
    <property type="evidence" value="ECO:0007669"/>
    <property type="project" value="UniProtKB-UniRule"/>
</dbReference>
<dbReference type="GO" id="GO:0005789">
    <property type="term" value="C:endoplasmic reticulum membrane"/>
    <property type="evidence" value="ECO:0007669"/>
    <property type="project" value="UniProtKB-SubCell"/>
</dbReference>
<proteinExistence type="inferred from homology"/>
<comment type="subcellular location">
    <subcellularLocation>
        <location evidence="1">Membrane</location>
    </subcellularLocation>
    <subcellularLocation>
        <location evidence="9">Mitochondrion outer membrane</location>
        <topology evidence="9">Peripheral membrane protein</topology>
        <orientation evidence="9">Cytoplasmic side</orientation>
    </subcellularLocation>
    <subcellularLocation>
        <location evidence="9">Endoplasmic reticulum membrane</location>
        <topology evidence="9">Peripheral membrane protein</topology>
        <orientation evidence="9">Cytoplasmic side</orientation>
    </subcellularLocation>
    <text evidence="9">The ERMES/MDM complex localizes to a few discrete foci (around 10 per single cell), that represent mitochondria-endoplasmic reticulum junctions. These foci are often found next to mtDNA nucleoids.</text>
</comment>
<keyword evidence="7 9" id="KW-0496">Mitochondrion</keyword>
<keyword evidence="4 9" id="KW-0256">Endoplasmic reticulum</keyword>
<dbReference type="InterPro" id="IPR031468">
    <property type="entry name" value="SMP_LBD"/>
</dbReference>
<organism evidence="12 13">
    <name type="scientific">Sporisorium reilianum f. sp. reilianum</name>
    <dbReference type="NCBI Taxonomy" id="72559"/>
    <lineage>
        <taxon>Eukaryota</taxon>
        <taxon>Fungi</taxon>
        <taxon>Dikarya</taxon>
        <taxon>Basidiomycota</taxon>
        <taxon>Ustilaginomycotina</taxon>
        <taxon>Ustilaginomycetes</taxon>
        <taxon>Ustilaginales</taxon>
        <taxon>Ustilaginaceae</taxon>
        <taxon>Sporisorium</taxon>
    </lineage>
</organism>
<evidence type="ECO:0000313" key="12">
    <source>
        <dbReference type="EMBL" id="SJX61637.1"/>
    </source>
</evidence>
<evidence type="ECO:0000256" key="7">
    <source>
        <dbReference type="ARBA" id="ARBA00023128"/>
    </source>
</evidence>
<evidence type="ECO:0000256" key="6">
    <source>
        <dbReference type="ARBA" id="ARBA00023121"/>
    </source>
</evidence>
<dbReference type="PROSITE" id="PS51847">
    <property type="entry name" value="SMP"/>
    <property type="match status" value="1"/>
</dbReference>
<feature type="domain" description="SMP-LTD" evidence="11">
    <location>
        <begin position="1"/>
        <end position="466"/>
    </location>
</feature>
<comment type="similarity">
    <text evidence="9">Belongs to the MDM12 family.</text>
</comment>
<keyword evidence="5" id="KW-0445">Lipid transport</keyword>
<evidence type="ECO:0000313" key="13">
    <source>
        <dbReference type="Proteomes" id="UP000239563"/>
    </source>
</evidence>